<accession>A0A7X0HEG7</accession>
<evidence type="ECO:0000256" key="1">
    <source>
        <dbReference type="ARBA" id="ARBA00022598"/>
    </source>
</evidence>
<keyword evidence="2 5" id="KW-0547">Nucleotide-binding</keyword>
<dbReference type="EC" id="6.3.2.2" evidence="5"/>
<dbReference type="AlphaFoldDB" id="A0A7X0HEG7"/>
<comment type="caution">
    <text evidence="6">The sequence shown here is derived from an EMBL/GenBank/DDBJ whole genome shotgun (WGS) entry which is preliminary data.</text>
</comment>
<gene>
    <name evidence="6" type="ORF">HNQ79_002609</name>
</gene>
<evidence type="ECO:0000256" key="3">
    <source>
        <dbReference type="ARBA" id="ARBA00022840"/>
    </source>
</evidence>
<dbReference type="InterPro" id="IPR006336">
    <property type="entry name" value="GCS2"/>
</dbReference>
<evidence type="ECO:0000313" key="6">
    <source>
        <dbReference type="EMBL" id="MBB6436146.1"/>
    </source>
</evidence>
<dbReference type="NCBIfam" id="NF010041">
    <property type="entry name" value="PRK13517.1-1"/>
    <property type="match status" value="1"/>
</dbReference>
<organism evidence="6 7">
    <name type="scientific">Streptomyces candidus</name>
    <dbReference type="NCBI Taxonomy" id="67283"/>
    <lineage>
        <taxon>Bacteria</taxon>
        <taxon>Bacillati</taxon>
        <taxon>Actinomycetota</taxon>
        <taxon>Actinomycetes</taxon>
        <taxon>Kitasatosporales</taxon>
        <taxon>Streptomycetaceae</taxon>
        <taxon>Streptomyces</taxon>
    </lineage>
</organism>
<protein>
    <recommendedName>
        <fullName evidence="5">Putative glutamate--cysteine ligase 2</fullName>
        <ecNumber evidence="5">6.3.2.2</ecNumber>
    </recommendedName>
    <alternativeName>
        <fullName evidence="5">Gamma-glutamylcysteine synthetase 2</fullName>
        <shortName evidence="5">GCS 2</shortName>
        <shortName evidence="5">Gamma-GCS 2</shortName>
    </alternativeName>
</protein>
<keyword evidence="3 5" id="KW-0067">ATP-binding</keyword>
<dbReference type="Proteomes" id="UP000540423">
    <property type="component" value="Unassembled WGS sequence"/>
</dbReference>
<dbReference type="PANTHER" id="PTHR36510:SF1">
    <property type="entry name" value="GLUTAMATE--CYSTEINE LIGASE 2-RELATED"/>
    <property type="match status" value="1"/>
</dbReference>
<dbReference type="SUPFAM" id="SSF55931">
    <property type="entry name" value="Glutamine synthetase/guanido kinase"/>
    <property type="match status" value="1"/>
</dbReference>
<dbReference type="EMBL" id="JACHEM010000005">
    <property type="protein sequence ID" value="MBB6436146.1"/>
    <property type="molecule type" value="Genomic_DNA"/>
</dbReference>
<evidence type="ECO:0000313" key="7">
    <source>
        <dbReference type="Proteomes" id="UP000540423"/>
    </source>
</evidence>
<dbReference type="HAMAP" id="MF_01609">
    <property type="entry name" value="Glu_cys_ligase_2"/>
    <property type="match status" value="1"/>
</dbReference>
<dbReference type="InterPro" id="IPR050141">
    <property type="entry name" value="GCL_type2/YbdK_subfam"/>
</dbReference>
<name>A0A7X0HEG7_9ACTN</name>
<evidence type="ECO:0000256" key="5">
    <source>
        <dbReference type="HAMAP-Rule" id="MF_01609"/>
    </source>
</evidence>
<proteinExistence type="inferred from homology"/>
<evidence type="ECO:0000256" key="4">
    <source>
        <dbReference type="ARBA" id="ARBA00048819"/>
    </source>
</evidence>
<comment type="catalytic activity">
    <reaction evidence="4 5">
        <text>L-cysteine + L-glutamate + ATP = gamma-L-glutamyl-L-cysteine + ADP + phosphate + H(+)</text>
        <dbReference type="Rhea" id="RHEA:13285"/>
        <dbReference type="ChEBI" id="CHEBI:15378"/>
        <dbReference type="ChEBI" id="CHEBI:29985"/>
        <dbReference type="ChEBI" id="CHEBI:30616"/>
        <dbReference type="ChEBI" id="CHEBI:35235"/>
        <dbReference type="ChEBI" id="CHEBI:43474"/>
        <dbReference type="ChEBI" id="CHEBI:58173"/>
        <dbReference type="ChEBI" id="CHEBI:456216"/>
        <dbReference type="EC" id="6.3.2.2"/>
    </reaction>
</comment>
<dbReference type="GO" id="GO:0005524">
    <property type="term" value="F:ATP binding"/>
    <property type="evidence" value="ECO:0007669"/>
    <property type="project" value="UniProtKB-KW"/>
</dbReference>
<reference evidence="6 7" key="1">
    <citation type="submission" date="2020-08" db="EMBL/GenBank/DDBJ databases">
        <title>Genomic Encyclopedia of Type Strains, Phase IV (KMG-IV): sequencing the most valuable type-strain genomes for metagenomic binning, comparative biology and taxonomic classification.</title>
        <authorList>
            <person name="Goeker M."/>
        </authorList>
    </citation>
    <scope>NUCLEOTIDE SEQUENCE [LARGE SCALE GENOMIC DNA]</scope>
    <source>
        <strain evidence="6 7">DSM 40141</strain>
    </source>
</reference>
<dbReference type="RefSeq" id="WP_185030111.1">
    <property type="nucleotide sequence ID" value="NZ_BNBN01000005.1"/>
</dbReference>
<dbReference type="Pfam" id="PF04107">
    <property type="entry name" value="GCS2"/>
    <property type="match status" value="1"/>
</dbReference>
<sequence>MITIGVEEEYLLLDPDTCLPVPLSDQVRAAAGLGPVVEDAEVQPELLQAQVEIATPVCTGLDEVGGHLLRLRHALGAAAELNGCRIAACAAAPYRAVAPVPVTPSARYLALHSQAPQLVDEQLINGMHVHAAVPDQEMGVAVLNRIGVWLPVLVAMSANSPLWDGNDTGFASWRTVVFDRWPVSGPPPRFASLVDHEERVRSLLDAGVVTDTGQLYWQARLSDRYPTVEVRCADVQLRADSAVMFAGIVRALVASSMRDEKAGAPLPGFTPEMAQAANWHAARHGLSGTLLDPAGQPRRAGDVLCMLLDHLTPALDEAGDTRQVTALMHRLLREGTSADRQRRALRQGGRRALVELITTETTAT</sequence>
<dbReference type="InterPro" id="IPR011793">
    <property type="entry name" value="YbdK"/>
</dbReference>
<keyword evidence="1 5" id="KW-0436">Ligase</keyword>
<comment type="function">
    <text evidence="5">ATP-dependent carboxylate-amine ligase which exhibits weak glutamate--cysteine ligase activity.</text>
</comment>
<dbReference type="GO" id="GO:0042398">
    <property type="term" value="P:modified amino acid biosynthetic process"/>
    <property type="evidence" value="ECO:0007669"/>
    <property type="project" value="InterPro"/>
</dbReference>
<dbReference type="GO" id="GO:0004357">
    <property type="term" value="F:glutamate-cysteine ligase activity"/>
    <property type="evidence" value="ECO:0007669"/>
    <property type="project" value="UniProtKB-EC"/>
</dbReference>
<dbReference type="NCBIfam" id="TIGR02050">
    <property type="entry name" value="gshA_cyan_rel"/>
    <property type="match status" value="1"/>
</dbReference>
<keyword evidence="7" id="KW-1185">Reference proteome</keyword>
<dbReference type="Gene3D" id="3.30.590.20">
    <property type="match status" value="1"/>
</dbReference>
<evidence type="ECO:0000256" key="2">
    <source>
        <dbReference type="ARBA" id="ARBA00022741"/>
    </source>
</evidence>
<comment type="similarity">
    <text evidence="5">Belongs to the glutamate--cysteine ligase type 2 family. YbdK subfamily.</text>
</comment>
<dbReference type="PANTHER" id="PTHR36510">
    <property type="entry name" value="GLUTAMATE--CYSTEINE LIGASE 2-RELATED"/>
    <property type="match status" value="1"/>
</dbReference>
<dbReference type="InterPro" id="IPR014746">
    <property type="entry name" value="Gln_synth/guanido_kin_cat_dom"/>
</dbReference>